<dbReference type="SUPFAM" id="SSF48371">
    <property type="entry name" value="ARM repeat"/>
    <property type="match status" value="1"/>
</dbReference>
<dbReference type="EMBL" id="PFNG01000132">
    <property type="protein sequence ID" value="PIZ39048.1"/>
    <property type="molecule type" value="Genomic_DNA"/>
</dbReference>
<dbReference type="RefSeq" id="WP_286678177.1">
    <property type="nucleotide sequence ID" value="NZ_MNXI01000065.1"/>
</dbReference>
<dbReference type="Proteomes" id="UP000230956">
    <property type="component" value="Unassembled WGS sequence"/>
</dbReference>
<gene>
    <name evidence="1" type="ORF">COY37_05565</name>
</gene>
<dbReference type="InterPro" id="IPR054701">
    <property type="entry name" value="DVU0298-like"/>
</dbReference>
<proteinExistence type="predicted"/>
<protein>
    <recommendedName>
        <fullName evidence="3">HEAT repeat domain-containing protein</fullName>
    </recommendedName>
</protein>
<evidence type="ECO:0000313" key="1">
    <source>
        <dbReference type="EMBL" id="PIZ39048.1"/>
    </source>
</evidence>
<evidence type="ECO:0000313" key="2">
    <source>
        <dbReference type="Proteomes" id="UP000230956"/>
    </source>
</evidence>
<dbReference type="AlphaFoldDB" id="A0A2M7T843"/>
<dbReference type="SMART" id="SM00567">
    <property type="entry name" value="EZ_HEAT"/>
    <property type="match status" value="2"/>
</dbReference>
<reference evidence="2" key="1">
    <citation type="submission" date="2017-09" db="EMBL/GenBank/DDBJ databases">
        <title>Depth-based differentiation of microbial function through sediment-hosted aquifers and enrichment of novel symbionts in the deep terrestrial subsurface.</title>
        <authorList>
            <person name="Probst A.J."/>
            <person name="Ladd B."/>
            <person name="Jarett J.K."/>
            <person name="Geller-Mcgrath D.E."/>
            <person name="Sieber C.M.K."/>
            <person name="Emerson J.B."/>
            <person name="Anantharaman K."/>
            <person name="Thomas B.C."/>
            <person name="Malmstrom R."/>
            <person name="Stieglmeier M."/>
            <person name="Klingl A."/>
            <person name="Woyke T."/>
            <person name="Ryan C.M."/>
            <person name="Banfield J.F."/>
        </authorList>
    </citation>
    <scope>NUCLEOTIDE SEQUENCE [LARGE SCALE GENOMIC DNA]</scope>
</reference>
<comment type="caution">
    <text evidence="1">The sequence shown here is derived from an EMBL/GenBank/DDBJ whole genome shotgun (WGS) entry which is preliminary data.</text>
</comment>
<sequence length="215" mass="23525">MSIKTEVKLLLDAKEFEKIADLAEQEGRVVRYLLSFLYSTDDLLHWRAAEALGVVASRQGQCASGADGQRNIPRRLVWSLAEESGATAWPAPEGLGAVVAKQPNSLPDFGRIVLSFIEDPILRRGVLWSARKIAEKRPDLVQDSVPAIIKLLDDPDATTRGHAAWALGAMGDPNTIKKLRALQQDAGPLFIYDEGELQSTTVGKLATRSLAELKR</sequence>
<dbReference type="InterPro" id="IPR016024">
    <property type="entry name" value="ARM-type_fold"/>
</dbReference>
<dbReference type="InterPro" id="IPR011989">
    <property type="entry name" value="ARM-like"/>
</dbReference>
<dbReference type="NCBIfam" id="NF045662">
    <property type="entry name" value="DVU0298_fam"/>
    <property type="match status" value="1"/>
</dbReference>
<dbReference type="InterPro" id="IPR004155">
    <property type="entry name" value="PBS_lyase_HEAT"/>
</dbReference>
<accession>A0A2M7T843</accession>
<dbReference type="Pfam" id="PF13646">
    <property type="entry name" value="HEAT_2"/>
    <property type="match status" value="1"/>
</dbReference>
<name>A0A2M7T843_9ACTN</name>
<organism evidence="1 2">
    <name type="scientific">Candidatus Aquicultor secundus</name>
    <dbReference type="NCBI Taxonomy" id="1973895"/>
    <lineage>
        <taxon>Bacteria</taxon>
        <taxon>Bacillati</taxon>
        <taxon>Actinomycetota</taxon>
        <taxon>Candidatus Aquicultoria</taxon>
        <taxon>Candidatus Aquicultorales</taxon>
        <taxon>Candidatus Aquicultoraceae</taxon>
        <taxon>Candidatus Aquicultor</taxon>
    </lineage>
</organism>
<dbReference type="Gene3D" id="1.25.10.10">
    <property type="entry name" value="Leucine-rich Repeat Variant"/>
    <property type="match status" value="1"/>
</dbReference>
<evidence type="ECO:0008006" key="3">
    <source>
        <dbReference type="Google" id="ProtNLM"/>
    </source>
</evidence>